<sequence length="142" mass="16247">MLLYPDMRRKLYDANDNFVFAAPCTEPEWKELYERRQTIADRGDQAHCAYLPYTFIKETFHENAPPDVTCIILMSPNTLDEDAVATAAWIRVVDEYTGMIYALTFDPTYAGETSLSSIVARVAGVNPKQVRHIEIIKRKETP</sequence>
<dbReference type="AlphaFoldDB" id="A0A0F9JEG7"/>
<accession>A0A0F9JEG7</accession>
<evidence type="ECO:0000313" key="1">
    <source>
        <dbReference type="EMBL" id="KKM68194.1"/>
    </source>
</evidence>
<proteinExistence type="predicted"/>
<dbReference type="EMBL" id="LAZR01010212">
    <property type="protein sequence ID" value="KKM68194.1"/>
    <property type="molecule type" value="Genomic_DNA"/>
</dbReference>
<reference evidence="1" key="1">
    <citation type="journal article" date="2015" name="Nature">
        <title>Complex archaea that bridge the gap between prokaryotes and eukaryotes.</title>
        <authorList>
            <person name="Spang A."/>
            <person name="Saw J.H."/>
            <person name="Jorgensen S.L."/>
            <person name="Zaremba-Niedzwiedzka K."/>
            <person name="Martijn J."/>
            <person name="Lind A.E."/>
            <person name="van Eijk R."/>
            <person name="Schleper C."/>
            <person name="Guy L."/>
            <person name="Ettema T.J."/>
        </authorList>
    </citation>
    <scope>NUCLEOTIDE SEQUENCE</scope>
</reference>
<comment type="caution">
    <text evidence="1">The sequence shown here is derived from an EMBL/GenBank/DDBJ whole genome shotgun (WGS) entry which is preliminary data.</text>
</comment>
<protein>
    <submittedName>
        <fullName evidence="1">Uncharacterized protein</fullName>
    </submittedName>
</protein>
<gene>
    <name evidence="1" type="ORF">LCGC14_1463340</name>
</gene>
<name>A0A0F9JEG7_9ZZZZ</name>
<organism evidence="1">
    <name type="scientific">marine sediment metagenome</name>
    <dbReference type="NCBI Taxonomy" id="412755"/>
    <lineage>
        <taxon>unclassified sequences</taxon>
        <taxon>metagenomes</taxon>
        <taxon>ecological metagenomes</taxon>
    </lineage>
</organism>